<name>A0ABR1QYC3_9PEZI</name>
<sequence length="387" mass="43438">MAPPKLETLANELKVMILKETDAASILSLISASPTYYRIFYAYYNEILEHSVSDCRAAENAVRYWKERKFAFAPAAPSRPPAVGCTVPGYPASRFLLRHGVTLAKLGSYIAKFIADYAAKARCDPLKDFYVYNSTPEWAHKTLKTKKKTSPIGPNRRLSKDELVKFQRAFFRFEFYARVHAHLESAGEYRASKNPLIQLAPSEAEEVACAYGYLYSLQMLVVDEIEPDYIIKEQCLKPQTYPVQHFPHGSWIPRLDAGFLLRVKLASGGIKRVWDSIVSPPKKRYALVGEDISRRLHSGLLRYQGRTLGNDHGDFMRGVLNGDPQCCLRGCCNNQWGRVHRFRPDSGRPSARVAIQHIVADLNGFLVEKDDGSNGDSNGGSNGGDNE</sequence>
<reference evidence="1 2" key="1">
    <citation type="submission" date="2023-01" db="EMBL/GenBank/DDBJ databases">
        <title>Analysis of 21 Apiospora genomes using comparative genomics revels a genus with tremendous synthesis potential of carbohydrate active enzymes and secondary metabolites.</title>
        <authorList>
            <person name="Sorensen T."/>
        </authorList>
    </citation>
    <scope>NUCLEOTIDE SEQUENCE [LARGE SCALE GENOMIC DNA]</scope>
    <source>
        <strain evidence="1 2">CBS 24483</strain>
    </source>
</reference>
<dbReference type="Proteomes" id="UP001391051">
    <property type="component" value="Unassembled WGS sequence"/>
</dbReference>
<proteinExistence type="predicted"/>
<accession>A0ABR1QYC3</accession>
<evidence type="ECO:0000313" key="1">
    <source>
        <dbReference type="EMBL" id="KAK7967692.1"/>
    </source>
</evidence>
<evidence type="ECO:0000313" key="2">
    <source>
        <dbReference type="Proteomes" id="UP001391051"/>
    </source>
</evidence>
<gene>
    <name evidence="1" type="ORF">PG986_001969</name>
</gene>
<comment type="caution">
    <text evidence="1">The sequence shown here is derived from an EMBL/GenBank/DDBJ whole genome shotgun (WGS) entry which is preliminary data.</text>
</comment>
<dbReference type="RefSeq" id="XP_066707084.1">
    <property type="nucleotide sequence ID" value="XM_066838191.1"/>
</dbReference>
<organism evidence="1 2">
    <name type="scientific">Apiospora aurea</name>
    <dbReference type="NCBI Taxonomy" id="335848"/>
    <lineage>
        <taxon>Eukaryota</taxon>
        <taxon>Fungi</taxon>
        <taxon>Dikarya</taxon>
        <taxon>Ascomycota</taxon>
        <taxon>Pezizomycotina</taxon>
        <taxon>Sordariomycetes</taxon>
        <taxon>Xylariomycetidae</taxon>
        <taxon>Amphisphaeriales</taxon>
        <taxon>Apiosporaceae</taxon>
        <taxon>Apiospora</taxon>
    </lineage>
</organism>
<protein>
    <submittedName>
        <fullName evidence="1">Uncharacterized protein</fullName>
    </submittedName>
</protein>
<dbReference type="GeneID" id="92071253"/>
<keyword evidence="2" id="KW-1185">Reference proteome</keyword>
<dbReference type="EMBL" id="JAQQWE010000001">
    <property type="protein sequence ID" value="KAK7967692.1"/>
    <property type="molecule type" value="Genomic_DNA"/>
</dbReference>